<evidence type="ECO:0000313" key="4">
    <source>
        <dbReference type="Proteomes" id="UP000747542"/>
    </source>
</evidence>
<dbReference type="Proteomes" id="UP000747542">
    <property type="component" value="Unassembled WGS sequence"/>
</dbReference>
<feature type="region of interest" description="Disordered" evidence="1">
    <location>
        <begin position="206"/>
        <end position="387"/>
    </location>
</feature>
<feature type="compositionally biased region" description="Low complexity" evidence="1">
    <location>
        <begin position="252"/>
        <end position="265"/>
    </location>
</feature>
<keyword evidence="2" id="KW-0732">Signal</keyword>
<proteinExistence type="predicted"/>
<feature type="signal peptide" evidence="2">
    <location>
        <begin position="1"/>
        <end position="16"/>
    </location>
</feature>
<accession>A0A8J5JWL5</accession>
<evidence type="ECO:0000256" key="2">
    <source>
        <dbReference type="SAM" id="SignalP"/>
    </source>
</evidence>
<evidence type="ECO:0000313" key="3">
    <source>
        <dbReference type="EMBL" id="KAG7165151.1"/>
    </source>
</evidence>
<feature type="compositionally biased region" description="Acidic residues" evidence="1">
    <location>
        <begin position="311"/>
        <end position="324"/>
    </location>
</feature>
<protein>
    <submittedName>
        <fullName evidence="3">Uncharacterized protein</fullName>
    </submittedName>
</protein>
<feature type="compositionally biased region" description="Polar residues" evidence="1">
    <location>
        <begin position="363"/>
        <end position="372"/>
    </location>
</feature>
<dbReference type="AlphaFoldDB" id="A0A8J5JWL5"/>
<evidence type="ECO:0000256" key="1">
    <source>
        <dbReference type="SAM" id="MobiDB-lite"/>
    </source>
</evidence>
<reference evidence="3" key="1">
    <citation type="journal article" date="2021" name="Sci. Adv.">
        <title>The American lobster genome reveals insights on longevity, neural, and immune adaptations.</title>
        <authorList>
            <person name="Polinski J.M."/>
            <person name="Zimin A.V."/>
            <person name="Clark K.F."/>
            <person name="Kohn A.B."/>
            <person name="Sadowski N."/>
            <person name="Timp W."/>
            <person name="Ptitsyn A."/>
            <person name="Khanna P."/>
            <person name="Romanova D.Y."/>
            <person name="Williams P."/>
            <person name="Greenwood S.J."/>
            <person name="Moroz L.L."/>
            <person name="Walt D.R."/>
            <person name="Bodnar A.G."/>
        </authorList>
    </citation>
    <scope>NUCLEOTIDE SEQUENCE</scope>
    <source>
        <strain evidence="3">GMGI-L3</strain>
    </source>
</reference>
<comment type="caution">
    <text evidence="3">The sequence shown here is derived from an EMBL/GenBank/DDBJ whole genome shotgun (WGS) entry which is preliminary data.</text>
</comment>
<sequence length="387" mass="42959">MILSLILVIVAVLVSGDDDVMTIQKEVMKFILGCQQQGVGSDYAVPVYETKIGDTTGTTSQQISILDLEELGHSLRKTVHSEAVLGHILGQVKDAVTASTSGQGRSECSIENHIQIEIPPQELDEFNDRIQLISQQNGRILLQQISNIFSYKLRNQRVDLEKLIKRKTNNLNSKLNRILVLLGEEVTDEDDEADLLLEECDANDNTTECLGADGEATQTVTEPEPEQESETELTTEPELEPESKPEPEPTSEPESTSMPEPEPTSQNEPETGTTLDPYPGSVPVTEDPRPQPASITTFFPISAGNSSAPSSEEDDDDNDGDDDNNSSISEEPNNGAFERVAQKPTEIHESVRLMRPVLRRNPTRTQEPQQVSQRKRLRVSHPRWRRS</sequence>
<feature type="compositionally biased region" description="Low complexity" evidence="1">
    <location>
        <begin position="325"/>
        <end position="334"/>
    </location>
</feature>
<feature type="compositionally biased region" description="Basic residues" evidence="1">
    <location>
        <begin position="373"/>
        <end position="387"/>
    </location>
</feature>
<gene>
    <name evidence="3" type="ORF">Hamer_G004936</name>
</gene>
<feature type="chain" id="PRO_5035242326" evidence="2">
    <location>
        <begin position="17"/>
        <end position="387"/>
    </location>
</feature>
<name>A0A8J5JWL5_HOMAM</name>
<organism evidence="3 4">
    <name type="scientific">Homarus americanus</name>
    <name type="common">American lobster</name>
    <dbReference type="NCBI Taxonomy" id="6706"/>
    <lineage>
        <taxon>Eukaryota</taxon>
        <taxon>Metazoa</taxon>
        <taxon>Ecdysozoa</taxon>
        <taxon>Arthropoda</taxon>
        <taxon>Crustacea</taxon>
        <taxon>Multicrustacea</taxon>
        <taxon>Malacostraca</taxon>
        <taxon>Eumalacostraca</taxon>
        <taxon>Eucarida</taxon>
        <taxon>Decapoda</taxon>
        <taxon>Pleocyemata</taxon>
        <taxon>Astacidea</taxon>
        <taxon>Nephropoidea</taxon>
        <taxon>Nephropidae</taxon>
        <taxon>Homarus</taxon>
    </lineage>
</organism>
<keyword evidence="4" id="KW-1185">Reference proteome</keyword>
<feature type="compositionally biased region" description="Acidic residues" evidence="1">
    <location>
        <begin position="223"/>
        <end position="240"/>
    </location>
</feature>
<dbReference type="EMBL" id="JAHLQT010024847">
    <property type="protein sequence ID" value="KAG7165151.1"/>
    <property type="molecule type" value="Genomic_DNA"/>
</dbReference>